<dbReference type="Gene3D" id="3.40.630.40">
    <property type="entry name" value="Zn-dependent exopeptidases"/>
    <property type="match status" value="1"/>
</dbReference>
<organism evidence="1 2">
    <name type="scientific">Varunaivibrio sulfuroxidans</name>
    <dbReference type="NCBI Taxonomy" id="1773489"/>
    <lineage>
        <taxon>Bacteria</taxon>
        <taxon>Pseudomonadati</taxon>
        <taxon>Pseudomonadota</taxon>
        <taxon>Alphaproteobacteria</taxon>
        <taxon>Rhodospirillales</taxon>
        <taxon>Magnetovibrionaceae</taxon>
        <taxon>Varunaivibrio</taxon>
    </lineage>
</organism>
<reference evidence="1 2" key="1">
    <citation type="submission" date="2019-03" db="EMBL/GenBank/DDBJ databases">
        <title>Genomic Encyclopedia of Type Strains, Phase IV (KMG-IV): sequencing the most valuable type-strain genomes for metagenomic binning, comparative biology and taxonomic classification.</title>
        <authorList>
            <person name="Goeker M."/>
        </authorList>
    </citation>
    <scope>NUCLEOTIDE SEQUENCE [LARGE SCALE GENOMIC DNA]</scope>
    <source>
        <strain evidence="1 2">DSM 101688</strain>
    </source>
</reference>
<evidence type="ECO:0000313" key="1">
    <source>
        <dbReference type="EMBL" id="TCS62639.1"/>
    </source>
</evidence>
<sequence length="303" mass="33499">MIDMRIFRASHVKVLLLDVTVFYIPHMNTISGLDTISLIGENDPPVFDVVSARASCPLFIVADHAGRAFPDAMNTLGLAPSHLDMHIAYDIGTRRIATSLAKKMQATAVIANYSRLLIDLNRAPGHPQSIPAVSDCVTIPGNQDVGEIMQHARRKTFFTPYHRAIHRHIETLEGQGTAPVVFSVHSFTPHMNGTHRPWEIGVLWNRDPRLAIPLMDKLRQSGRLNVGDNAPYSGRDVAYTMEKHAGSRGLPHCAVEIRQDLCATPDDCDRWAGLLANVLTQILAEKKLYRSSVLAQGANDSEF</sequence>
<dbReference type="InterPro" id="IPR011227">
    <property type="entry name" value="UCP029730"/>
</dbReference>
<keyword evidence="1" id="KW-0378">Hydrolase</keyword>
<name>A0A4R3J9K6_9PROT</name>
<accession>A0A4R3J9K6</accession>
<evidence type="ECO:0000313" key="2">
    <source>
        <dbReference type="Proteomes" id="UP000295304"/>
    </source>
</evidence>
<dbReference type="AlphaFoldDB" id="A0A4R3J9K6"/>
<gene>
    <name evidence="1" type="ORF">EDD55_105187</name>
</gene>
<dbReference type="EMBL" id="SLZW01000005">
    <property type="protein sequence ID" value="TCS62639.1"/>
    <property type="molecule type" value="Genomic_DNA"/>
</dbReference>
<dbReference type="RefSeq" id="WP_132939081.1">
    <property type="nucleotide sequence ID" value="NZ_CP119676.1"/>
</dbReference>
<dbReference type="InterPro" id="IPR007709">
    <property type="entry name" value="N-FG_amidohydro"/>
</dbReference>
<dbReference type="Pfam" id="PF05013">
    <property type="entry name" value="FGase"/>
    <property type="match status" value="1"/>
</dbReference>
<dbReference type="SUPFAM" id="SSF53187">
    <property type="entry name" value="Zn-dependent exopeptidases"/>
    <property type="match status" value="1"/>
</dbReference>
<keyword evidence="2" id="KW-1185">Reference proteome</keyword>
<dbReference type="OrthoDB" id="9815326at2"/>
<dbReference type="Proteomes" id="UP000295304">
    <property type="component" value="Unassembled WGS sequence"/>
</dbReference>
<comment type="caution">
    <text evidence="1">The sequence shown here is derived from an EMBL/GenBank/DDBJ whole genome shotgun (WGS) entry which is preliminary data.</text>
</comment>
<proteinExistence type="predicted"/>
<dbReference type="PIRSF" id="PIRSF029730">
    <property type="entry name" value="UCP029730"/>
    <property type="match status" value="1"/>
</dbReference>
<protein>
    <submittedName>
        <fullName evidence="1">Putative N-formylglutamate amidohydrolase</fullName>
    </submittedName>
</protein>
<dbReference type="GO" id="GO:0016787">
    <property type="term" value="F:hydrolase activity"/>
    <property type="evidence" value="ECO:0007669"/>
    <property type="project" value="UniProtKB-KW"/>
</dbReference>